<reference evidence="5 6" key="1">
    <citation type="submission" date="2017-06" db="EMBL/GenBank/DDBJ databases">
        <title>Genome sequencing of cyanobaciteial culture collection at National Institute for Environmental Studies (NIES).</title>
        <authorList>
            <person name="Hirose Y."/>
            <person name="Shimura Y."/>
            <person name="Fujisawa T."/>
            <person name="Nakamura Y."/>
            <person name="Kawachi M."/>
        </authorList>
    </citation>
    <scope>NUCLEOTIDE SEQUENCE [LARGE SCALE GENOMIC DNA]</scope>
    <source>
        <strain evidence="5 6">NIES-23</strain>
    </source>
</reference>
<evidence type="ECO:0000256" key="2">
    <source>
        <dbReference type="ARBA" id="ARBA00022448"/>
    </source>
</evidence>
<dbReference type="Pfam" id="PF13343">
    <property type="entry name" value="SBP_bac_6"/>
    <property type="match status" value="1"/>
</dbReference>
<dbReference type="InterPro" id="IPR001188">
    <property type="entry name" value="Sperm_putr-bd"/>
</dbReference>
<proteinExistence type="predicted"/>
<dbReference type="AlphaFoldDB" id="A0A1Z4KQM2"/>
<name>A0A1Z4KQM2_ANAVA</name>
<evidence type="ECO:0000256" key="1">
    <source>
        <dbReference type="ARBA" id="ARBA00004418"/>
    </source>
</evidence>
<evidence type="ECO:0000256" key="4">
    <source>
        <dbReference type="ARBA" id="ARBA00022764"/>
    </source>
</evidence>
<dbReference type="Proteomes" id="UP000217507">
    <property type="component" value="Chromosome"/>
</dbReference>
<dbReference type="PRINTS" id="PR00909">
    <property type="entry name" value="SPERMDNBNDNG"/>
</dbReference>
<evidence type="ECO:0000313" key="6">
    <source>
        <dbReference type="Proteomes" id="UP000217507"/>
    </source>
</evidence>
<dbReference type="CDD" id="cd13661">
    <property type="entry name" value="PBP2_PotD_PotF_like_1"/>
    <property type="match status" value="1"/>
</dbReference>
<keyword evidence="3" id="KW-0732">Signal</keyword>
<dbReference type="PANTHER" id="PTHR30222">
    <property type="entry name" value="SPERMIDINE/PUTRESCINE-BINDING PERIPLASMIC PROTEIN"/>
    <property type="match status" value="1"/>
</dbReference>
<accession>A0A1Z4KQM2</accession>
<keyword evidence="2" id="KW-0813">Transport</keyword>
<comment type="subcellular location">
    <subcellularLocation>
        <location evidence="1">Periplasm</location>
    </subcellularLocation>
</comment>
<dbReference type="PROSITE" id="PS51257">
    <property type="entry name" value="PROKAR_LIPOPROTEIN"/>
    <property type="match status" value="1"/>
</dbReference>
<dbReference type="Gene3D" id="3.40.190.10">
    <property type="entry name" value="Periplasmic binding protein-like II"/>
    <property type="match status" value="2"/>
</dbReference>
<gene>
    <name evidence="5" type="ORF">NIES23_40860</name>
</gene>
<keyword evidence="4" id="KW-0574">Periplasm</keyword>
<sequence length="388" mass="44216">MYIPKSMDRRTFLVSLGGLTLSQLLVGCTGNNQTQLNVQLLKGSIPGQVVNKFRQSLKQQAQLKFAPVEQLEELYKRLVNWQHNPKAHDEQEWTRFIPFRQSQTFPVADLVTLGDYWLTTAIERKLIQAIETEQLKQWSGLDSRWRELVTRNEQGVPDPQGKVWAAPYRWGSTVIVYDREKFKKLGWIPQDWSDLWRSELRSRISVLDQPREIIGLVLKKLGKSYNTENLATVPDLEKELQTFNQQVKIYSSNTYLEPLILGDTWLAVGWSSDLIPVLARYPQLSVVIPRSGTSIWADLWVSPKETAKDGLSSQWIDFCLQPNIARQIALLTKTNSPVATNIGTADIQESLGGLFLNSQEVFAKGEFLLPLSPEATKQYEALFAKIKG</sequence>
<dbReference type="EMBL" id="AP018216">
    <property type="protein sequence ID" value="BAY71269.1"/>
    <property type="molecule type" value="Genomic_DNA"/>
</dbReference>
<evidence type="ECO:0000256" key="3">
    <source>
        <dbReference type="ARBA" id="ARBA00022729"/>
    </source>
</evidence>
<organism evidence="5 6">
    <name type="scientific">Trichormus variabilis NIES-23</name>
    <dbReference type="NCBI Taxonomy" id="1973479"/>
    <lineage>
        <taxon>Bacteria</taxon>
        <taxon>Bacillati</taxon>
        <taxon>Cyanobacteriota</taxon>
        <taxon>Cyanophyceae</taxon>
        <taxon>Nostocales</taxon>
        <taxon>Nostocaceae</taxon>
        <taxon>Trichormus</taxon>
    </lineage>
</organism>
<dbReference type="GO" id="GO:0042597">
    <property type="term" value="C:periplasmic space"/>
    <property type="evidence" value="ECO:0007669"/>
    <property type="project" value="UniProtKB-SubCell"/>
</dbReference>
<dbReference type="GO" id="GO:0019808">
    <property type="term" value="F:polyamine binding"/>
    <property type="evidence" value="ECO:0007669"/>
    <property type="project" value="InterPro"/>
</dbReference>
<dbReference type="GO" id="GO:0015846">
    <property type="term" value="P:polyamine transport"/>
    <property type="evidence" value="ECO:0007669"/>
    <property type="project" value="InterPro"/>
</dbReference>
<dbReference type="PANTHER" id="PTHR30222:SF17">
    <property type="entry name" value="SPERMIDINE_PUTRESCINE-BINDING PERIPLASMIC PROTEIN"/>
    <property type="match status" value="1"/>
</dbReference>
<protein>
    <submittedName>
        <fullName evidence="5">ABC transporter, periplasmic polyamine-binding protein</fullName>
    </submittedName>
</protein>
<dbReference type="SUPFAM" id="SSF53850">
    <property type="entry name" value="Periplasmic binding protein-like II"/>
    <property type="match status" value="1"/>
</dbReference>
<evidence type="ECO:0000313" key="5">
    <source>
        <dbReference type="EMBL" id="BAY71269.1"/>
    </source>
</evidence>